<dbReference type="InterPro" id="IPR036378">
    <property type="entry name" value="FAS1_dom_sf"/>
</dbReference>
<organism evidence="2 3">
    <name type="scientific">Amazonocrinis nigriterrae CENA67</name>
    <dbReference type="NCBI Taxonomy" id="2794033"/>
    <lineage>
        <taxon>Bacteria</taxon>
        <taxon>Bacillati</taxon>
        <taxon>Cyanobacteriota</taxon>
        <taxon>Cyanophyceae</taxon>
        <taxon>Nostocales</taxon>
        <taxon>Nostocaceae</taxon>
        <taxon>Amazonocrinis</taxon>
        <taxon>Amazonocrinis nigriterrae</taxon>
    </lineage>
</organism>
<dbReference type="PROSITE" id="PS50213">
    <property type="entry name" value="FAS1"/>
    <property type="match status" value="1"/>
</dbReference>
<dbReference type="Proteomes" id="UP000632766">
    <property type="component" value="Unassembled WGS sequence"/>
</dbReference>
<dbReference type="InterPro" id="IPR050904">
    <property type="entry name" value="Adhesion/Biosynth-related"/>
</dbReference>
<dbReference type="SUPFAM" id="SSF82153">
    <property type="entry name" value="FAS1 domain"/>
    <property type="match status" value="1"/>
</dbReference>
<evidence type="ECO:0000313" key="3">
    <source>
        <dbReference type="Proteomes" id="UP000632766"/>
    </source>
</evidence>
<dbReference type="PANTHER" id="PTHR10900">
    <property type="entry name" value="PERIOSTIN-RELATED"/>
    <property type="match status" value="1"/>
</dbReference>
<accession>A0A8J7L8I8</accession>
<dbReference type="GO" id="GO:0005615">
    <property type="term" value="C:extracellular space"/>
    <property type="evidence" value="ECO:0007669"/>
    <property type="project" value="TreeGrafter"/>
</dbReference>
<feature type="domain" description="FAS1" evidence="1">
    <location>
        <begin position="52"/>
        <end position="183"/>
    </location>
</feature>
<reference evidence="2 3" key="1">
    <citation type="journal article" date="2021" name="Int. J. Syst. Evol. Microbiol.">
        <title>Amazonocrinis nigriterrae gen. nov., sp. nov., Atlanticothrix silvestris gen. nov., sp. nov. and Dendronalium phyllosphericum gen. nov., sp. nov., nostocacean cyanobacteria from Brazilian environments.</title>
        <authorList>
            <person name="Alvarenga D.O."/>
            <person name="Andreote A.P.D."/>
            <person name="Branco L.H.Z."/>
            <person name="Delbaje E."/>
            <person name="Cruz R.B."/>
            <person name="Varani A.M."/>
            <person name="Fiore M.F."/>
        </authorList>
    </citation>
    <scope>NUCLEOTIDE SEQUENCE [LARGE SCALE GENOMIC DNA]</scope>
    <source>
        <strain evidence="2 3">CENA67</strain>
    </source>
</reference>
<dbReference type="InterPro" id="IPR000782">
    <property type="entry name" value="FAS1_domain"/>
</dbReference>
<dbReference type="Gene3D" id="2.30.180.10">
    <property type="entry name" value="FAS1 domain"/>
    <property type="match status" value="1"/>
</dbReference>
<keyword evidence="3" id="KW-1185">Reference proteome</keyword>
<sequence length="190" mass="19791">MHRQKSRRFLSQTVMIAIAVATVLASVPILAKSSFVSSSPKPAASIAQATTTGTIVDIASADKSLSTLVTAVKAAGLVETLSGKGPFTVFAPTNDAFAALPKGTLEELLKPENKDELQEILTYHVVPGAIDSKSLKSGPLKTVEGEELNVKVENGQITINGAKVTTADIKASNGVIHVIDGVLHPPDVQL</sequence>
<evidence type="ECO:0000313" key="2">
    <source>
        <dbReference type="EMBL" id="MBH8564514.1"/>
    </source>
</evidence>
<dbReference type="Pfam" id="PF02469">
    <property type="entry name" value="Fasciclin"/>
    <property type="match status" value="1"/>
</dbReference>
<protein>
    <submittedName>
        <fullName evidence="2">Fasciclin domain-containing protein</fullName>
    </submittedName>
</protein>
<gene>
    <name evidence="2" type="ORF">I8748_20395</name>
</gene>
<evidence type="ECO:0000259" key="1">
    <source>
        <dbReference type="PROSITE" id="PS50213"/>
    </source>
</evidence>
<dbReference type="EMBL" id="JAECZC010000045">
    <property type="protein sequence ID" value="MBH8564514.1"/>
    <property type="molecule type" value="Genomic_DNA"/>
</dbReference>
<proteinExistence type="predicted"/>
<dbReference type="RefSeq" id="WP_198126351.1">
    <property type="nucleotide sequence ID" value="NZ_JAECZC010000045.1"/>
</dbReference>
<dbReference type="SMART" id="SM00554">
    <property type="entry name" value="FAS1"/>
    <property type="match status" value="1"/>
</dbReference>
<dbReference type="AlphaFoldDB" id="A0A8J7L8I8"/>
<dbReference type="FunFam" id="2.30.180.10:FF:000019">
    <property type="entry name" value="Cell surface lipoprotein"/>
    <property type="match status" value="1"/>
</dbReference>
<comment type="caution">
    <text evidence="2">The sequence shown here is derived from an EMBL/GenBank/DDBJ whole genome shotgun (WGS) entry which is preliminary data.</text>
</comment>
<name>A0A8J7L8I8_9NOST</name>
<dbReference type="PANTHER" id="PTHR10900:SF77">
    <property type="entry name" value="FI19380P1"/>
    <property type="match status" value="1"/>
</dbReference>